<dbReference type="KEGG" id="tao:THIAE_01845"/>
<organism evidence="1 2">
    <name type="scientific">Thiomicrospira aerophila AL3</name>
    <dbReference type="NCBI Taxonomy" id="717772"/>
    <lineage>
        <taxon>Bacteria</taxon>
        <taxon>Pseudomonadati</taxon>
        <taxon>Pseudomonadota</taxon>
        <taxon>Gammaproteobacteria</taxon>
        <taxon>Thiotrichales</taxon>
        <taxon>Piscirickettsiaceae</taxon>
        <taxon>Thiomicrospira</taxon>
    </lineage>
</organism>
<evidence type="ECO:0000313" key="1">
    <source>
        <dbReference type="EMBL" id="AHF00676.1"/>
    </source>
</evidence>
<dbReference type="eggNOG" id="COG2226">
    <property type="taxonomic scope" value="Bacteria"/>
</dbReference>
<dbReference type="InterPro" id="IPR029063">
    <property type="entry name" value="SAM-dependent_MTases_sf"/>
</dbReference>
<evidence type="ECO:0000313" key="2">
    <source>
        <dbReference type="Proteomes" id="UP000005380"/>
    </source>
</evidence>
<reference evidence="1 2" key="1">
    <citation type="submission" date="2013-12" db="EMBL/GenBank/DDBJ databases">
        <authorList>
            <consortium name="DOE Joint Genome Institute"/>
            <person name="Kappler U."/>
            <person name="Huntemann M."/>
            <person name="Han J."/>
            <person name="Chen A."/>
            <person name="Kyrpides N."/>
            <person name="Mavromatis K."/>
            <person name="Markowitz V."/>
            <person name="Palaniappan K."/>
            <person name="Ivanova N."/>
            <person name="Schaumberg A."/>
            <person name="Pati A."/>
            <person name="Liolios K."/>
            <person name="Nordberg H.P."/>
            <person name="Cantor M.N."/>
            <person name="Hua S.X."/>
            <person name="Woyke T."/>
        </authorList>
    </citation>
    <scope>NUCLEOTIDE SEQUENCE [LARGE SCALE GENOMIC DNA]</scope>
    <source>
        <strain evidence="2">AL2</strain>
    </source>
</reference>
<name>W0DV00_9GAMM</name>
<dbReference type="RefSeq" id="WP_006459791.1">
    <property type="nucleotide sequence ID" value="NZ_CP007030.1"/>
</dbReference>
<dbReference type="Gene3D" id="3.40.50.150">
    <property type="entry name" value="Vaccinia Virus protein VP39"/>
    <property type="match status" value="1"/>
</dbReference>
<keyword evidence="2" id="KW-1185">Reference proteome</keyword>
<dbReference type="NCBIfam" id="TIGR02081">
    <property type="entry name" value="metW"/>
    <property type="match status" value="1"/>
</dbReference>
<dbReference type="AlphaFoldDB" id="W0DV00"/>
<dbReference type="CDD" id="cd02440">
    <property type="entry name" value="AdoMet_MTases"/>
    <property type="match status" value="1"/>
</dbReference>
<proteinExistence type="predicted"/>
<dbReference type="EMBL" id="CP007030">
    <property type="protein sequence ID" value="AHF00676.1"/>
    <property type="molecule type" value="Genomic_DNA"/>
</dbReference>
<dbReference type="InParanoid" id="W0DV00"/>
<sequence>MTLKNSTPLSPEFQLIANWIEPNTHVLDLGCGDGQLLQHLIKDRQVRGYGMEIDPLKTVQAMNNGLNVIQSNLNSADLTDYFDPNSFDYVIMTQALQVVSRPDILLKRMLKIGRECIVTFPNFGHWRMRAQLLFKGRMPETDTLPYHWYDTPNIHLCTFKDFEALCEANNIAIVEKAVVNNQHKSNLGTRLMPNLLGEIALYKIQTKHKVP</sequence>
<dbReference type="OrthoDB" id="9792690at2"/>
<dbReference type="STRING" id="717772.THIAE_01845"/>
<dbReference type="InterPro" id="IPR010743">
    <property type="entry name" value="Methionine_synth_MetW"/>
</dbReference>
<dbReference type="HOGENOM" id="CLU_091323_0_0_6"/>
<dbReference type="SUPFAM" id="SSF53335">
    <property type="entry name" value="S-adenosyl-L-methionine-dependent methyltransferases"/>
    <property type="match status" value="1"/>
</dbReference>
<accession>W0DV00</accession>
<gene>
    <name evidence="1" type="ORF">THIAE_01845</name>
</gene>
<dbReference type="Pfam" id="PF07021">
    <property type="entry name" value="MetW"/>
    <property type="match status" value="1"/>
</dbReference>
<protein>
    <submittedName>
        <fullName evidence="1">Methionine biosynthesis protein MetW</fullName>
    </submittedName>
</protein>
<dbReference type="Proteomes" id="UP000005380">
    <property type="component" value="Chromosome"/>
</dbReference>